<name>A0A963YQ32_9PROT</name>
<evidence type="ECO:0000256" key="16">
    <source>
        <dbReference type="SAM" id="Phobius"/>
    </source>
</evidence>
<dbReference type="GO" id="GO:0005886">
    <property type="term" value="C:plasma membrane"/>
    <property type="evidence" value="ECO:0007669"/>
    <property type="project" value="UniProtKB-SubCell"/>
</dbReference>
<protein>
    <recommendedName>
        <fullName evidence="15">Cardiolipin synthase</fullName>
        <ecNumber evidence="15">2.7.8.-</ecNumber>
    </recommendedName>
</protein>
<feature type="domain" description="PLD phosphodiesterase" evidence="17">
    <location>
        <begin position="396"/>
        <end position="418"/>
    </location>
</feature>
<dbReference type="Pfam" id="PF13396">
    <property type="entry name" value="PLDc_N"/>
    <property type="match status" value="1"/>
</dbReference>
<keyword evidence="13" id="KW-0594">Phospholipid biosynthesis</keyword>
<keyword evidence="6" id="KW-0964">Secreted</keyword>
<evidence type="ECO:0000256" key="3">
    <source>
        <dbReference type="ARBA" id="ARBA00004651"/>
    </source>
</evidence>
<keyword evidence="8 16" id="KW-0812">Transmembrane</keyword>
<feature type="transmembrane region" description="Helical" evidence="16">
    <location>
        <begin position="14"/>
        <end position="33"/>
    </location>
</feature>
<keyword evidence="9" id="KW-0677">Repeat</keyword>
<dbReference type="GO" id="GO:0008808">
    <property type="term" value="F:cardiolipin synthase activity"/>
    <property type="evidence" value="ECO:0007669"/>
    <property type="project" value="UniProtKB-UniRule"/>
</dbReference>
<dbReference type="RefSeq" id="WP_227320381.1">
    <property type="nucleotide sequence ID" value="NZ_JAESVB010000002.1"/>
</dbReference>
<feature type="transmembrane region" description="Helical" evidence="16">
    <location>
        <begin position="45"/>
        <end position="65"/>
    </location>
</feature>
<feature type="domain" description="PLD phosphodiesterase" evidence="17">
    <location>
        <begin position="215"/>
        <end position="242"/>
    </location>
</feature>
<evidence type="ECO:0000313" key="18">
    <source>
        <dbReference type="EMBL" id="MCB8874716.1"/>
    </source>
</evidence>
<dbReference type="InterPro" id="IPR022924">
    <property type="entry name" value="Cardiolipin_synthase"/>
</dbReference>
<dbReference type="NCBIfam" id="TIGR04265">
    <property type="entry name" value="bac_cardiolipin"/>
    <property type="match status" value="1"/>
</dbReference>
<keyword evidence="7" id="KW-0808">Transferase</keyword>
<dbReference type="SUPFAM" id="SSF56024">
    <property type="entry name" value="Phospholipase D/nuclease"/>
    <property type="match status" value="2"/>
</dbReference>
<keyword evidence="5" id="KW-0444">Lipid biosynthesis</keyword>
<dbReference type="CDD" id="cd09157">
    <property type="entry name" value="PLDc_CLS_unchar2_1"/>
    <property type="match status" value="1"/>
</dbReference>
<accession>A0A963YQ32</accession>
<keyword evidence="4" id="KW-1003">Cell membrane</keyword>
<dbReference type="Proteomes" id="UP000708298">
    <property type="component" value="Unassembled WGS sequence"/>
</dbReference>
<evidence type="ECO:0000256" key="13">
    <source>
        <dbReference type="ARBA" id="ARBA00023209"/>
    </source>
</evidence>
<evidence type="ECO:0000256" key="9">
    <source>
        <dbReference type="ARBA" id="ARBA00022737"/>
    </source>
</evidence>
<organism evidence="18 19">
    <name type="scientific">Acidisoma silvae</name>
    <dbReference type="NCBI Taxonomy" id="2802396"/>
    <lineage>
        <taxon>Bacteria</taxon>
        <taxon>Pseudomonadati</taxon>
        <taxon>Pseudomonadota</taxon>
        <taxon>Alphaproteobacteria</taxon>
        <taxon>Acetobacterales</taxon>
        <taxon>Acidocellaceae</taxon>
        <taxon>Acidisoma</taxon>
    </lineage>
</organism>
<evidence type="ECO:0000256" key="5">
    <source>
        <dbReference type="ARBA" id="ARBA00022516"/>
    </source>
</evidence>
<evidence type="ECO:0000256" key="14">
    <source>
        <dbReference type="ARBA" id="ARBA00023264"/>
    </source>
</evidence>
<evidence type="ECO:0000256" key="12">
    <source>
        <dbReference type="ARBA" id="ARBA00023136"/>
    </source>
</evidence>
<keyword evidence="10 16" id="KW-1133">Transmembrane helix</keyword>
<evidence type="ECO:0000313" key="19">
    <source>
        <dbReference type="Proteomes" id="UP000708298"/>
    </source>
</evidence>
<keyword evidence="11" id="KW-0443">Lipid metabolism</keyword>
<comment type="function">
    <text evidence="1">Could be a virulence factor.</text>
</comment>
<dbReference type="PANTHER" id="PTHR21248">
    <property type="entry name" value="CARDIOLIPIN SYNTHASE"/>
    <property type="match status" value="1"/>
</dbReference>
<reference evidence="18" key="2">
    <citation type="submission" date="2021-01" db="EMBL/GenBank/DDBJ databases">
        <authorList>
            <person name="Mieszkin S."/>
            <person name="Pouder E."/>
            <person name="Alain K."/>
        </authorList>
    </citation>
    <scope>NUCLEOTIDE SEQUENCE</scope>
    <source>
        <strain evidence="18">HW T2.11</strain>
    </source>
</reference>
<dbReference type="GO" id="GO:0032049">
    <property type="term" value="P:cardiolipin biosynthetic process"/>
    <property type="evidence" value="ECO:0007669"/>
    <property type="project" value="UniProtKB-UniRule"/>
</dbReference>
<sequence length="476" mass="52676">MIDWFEFVTRIKPGLELSIGLVIAVAVTVHVLLTKKDTASATAWIGLAWLAPFFGGATYFVLGINRVRRRAIRLRAPSAARTRRHRKGGDAADADHRLAPLQLGISRITGRPIETGNRIDILNNGDGAYPAMLEAIARAEHSIGLSSYIFRADKIGHRFIAALAEAQKRGVTVRVIVDGIGSGWLLSPAYRALRQAGLPAGRFMHSALPWRMSFLNLRSHKKILVVDGRIGFTGGVNVADQNLLANNPPEPIQDTHFRIEGPIVAQLTYAFIRDWAFVAQEELEGEAWYPELRAHGHSIARVVTAGPDEDLEKIEQTILQAIACSRTSIQVMTPYFLPDQRVITALGLAAQRGVAVDIVIPSKNVHRTMDWATQANVGPLLEAGVRIWRCPPPFRHSKLMVIEGEWSLIGSSNWDMRSFRLNFELSIESYDKALAASLGQIVAENHSLPLTLEELNARPFPIRMRDAAARLLLPYL</sequence>
<dbReference type="PROSITE" id="PS50035">
    <property type="entry name" value="PLD"/>
    <property type="match status" value="2"/>
</dbReference>
<evidence type="ECO:0000256" key="15">
    <source>
        <dbReference type="NCBIfam" id="TIGR04265"/>
    </source>
</evidence>
<keyword evidence="14" id="KW-1208">Phospholipid metabolism</keyword>
<evidence type="ECO:0000256" key="4">
    <source>
        <dbReference type="ARBA" id="ARBA00022475"/>
    </source>
</evidence>
<keyword evidence="19" id="KW-1185">Reference proteome</keyword>
<dbReference type="AlphaFoldDB" id="A0A963YQ32"/>
<comment type="caution">
    <text evidence="18">The sequence shown here is derived from an EMBL/GenBank/DDBJ whole genome shotgun (WGS) entry which is preliminary data.</text>
</comment>
<dbReference type="CDD" id="cd09163">
    <property type="entry name" value="PLDc_CLS_unchar2_2"/>
    <property type="match status" value="1"/>
</dbReference>
<evidence type="ECO:0000256" key="6">
    <source>
        <dbReference type="ARBA" id="ARBA00022525"/>
    </source>
</evidence>
<dbReference type="InterPro" id="IPR027379">
    <property type="entry name" value="CLS_N"/>
</dbReference>
<dbReference type="Gene3D" id="3.30.870.10">
    <property type="entry name" value="Endonuclease Chain A"/>
    <property type="match status" value="2"/>
</dbReference>
<reference evidence="18" key="1">
    <citation type="journal article" date="2021" name="Microorganisms">
        <title>Acidisoma silvae sp. nov. and Acidisomacellulosilytica sp. nov., Two Acidophilic Bacteria Isolated from Decaying Wood, Hydrolyzing Cellulose and Producing Poly-3-hydroxybutyrate.</title>
        <authorList>
            <person name="Mieszkin S."/>
            <person name="Pouder E."/>
            <person name="Uroz S."/>
            <person name="Simon-Colin C."/>
            <person name="Alain K."/>
        </authorList>
    </citation>
    <scope>NUCLEOTIDE SEQUENCE</scope>
    <source>
        <strain evidence="18">HW T2.11</strain>
    </source>
</reference>
<dbReference type="InterPro" id="IPR025202">
    <property type="entry name" value="PLD-like_dom"/>
</dbReference>
<evidence type="ECO:0000256" key="1">
    <source>
        <dbReference type="ARBA" id="ARBA00003145"/>
    </source>
</evidence>
<gene>
    <name evidence="18" type="primary">cls</name>
    <name evidence="18" type="ORF">ASILVAE211_05930</name>
</gene>
<evidence type="ECO:0000256" key="7">
    <source>
        <dbReference type="ARBA" id="ARBA00022679"/>
    </source>
</evidence>
<dbReference type="SMART" id="SM00155">
    <property type="entry name" value="PLDc"/>
    <property type="match status" value="2"/>
</dbReference>
<evidence type="ECO:0000256" key="11">
    <source>
        <dbReference type="ARBA" id="ARBA00023098"/>
    </source>
</evidence>
<dbReference type="PANTHER" id="PTHR21248:SF22">
    <property type="entry name" value="PHOSPHOLIPASE D"/>
    <property type="match status" value="1"/>
</dbReference>
<evidence type="ECO:0000256" key="2">
    <source>
        <dbReference type="ARBA" id="ARBA00004613"/>
    </source>
</evidence>
<proteinExistence type="predicted"/>
<dbReference type="GO" id="GO:0005576">
    <property type="term" value="C:extracellular region"/>
    <property type="evidence" value="ECO:0007669"/>
    <property type="project" value="UniProtKB-SubCell"/>
</dbReference>
<dbReference type="InterPro" id="IPR001736">
    <property type="entry name" value="PLipase_D/transphosphatidylase"/>
</dbReference>
<evidence type="ECO:0000256" key="10">
    <source>
        <dbReference type="ARBA" id="ARBA00022989"/>
    </source>
</evidence>
<comment type="subcellular location">
    <subcellularLocation>
        <location evidence="3">Cell membrane</location>
        <topology evidence="3">Multi-pass membrane protein</topology>
    </subcellularLocation>
    <subcellularLocation>
        <location evidence="2">Secreted</location>
    </subcellularLocation>
</comment>
<dbReference type="Pfam" id="PF13091">
    <property type="entry name" value="PLDc_2"/>
    <property type="match status" value="2"/>
</dbReference>
<evidence type="ECO:0000259" key="17">
    <source>
        <dbReference type="PROSITE" id="PS50035"/>
    </source>
</evidence>
<dbReference type="EC" id="2.7.8.-" evidence="15"/>
<evidence type="ECO:0000256" key="8">
    <source>
        <dbReference type="ARBA" id="ARBA00022692"/>
    </source>
</evidence>
<keyword evidence="12 16" id="KW-0472">Membrane</keyword>
<dbReference type="EMBL" id="JAESVB010000002">
    <property type="protein sequence ID" value="MCB8874716.1"/>
    <property type="molecule type" value="Genomic_DNA"/>
</dbReference>